<comment type="caution">
    <text evidence="3">The sequence shown here is derived from an EMBL/GenBank/DDBJ whole genome shotgun (WGS) entry which is preliminary data.</text>
</comment>
<dbReference type="Gene3D" id="3.30.360.10">
    <property type="entry name" value="Dihydrodipicolinate Reductase, domain 2"/>
    <property type="match status" value="1"/>
</dbReference>
<feature type="domain" description="GFO/IDH/MocA-like oxidoreductase" evidence="2">
    <location>
        <begin position="143"/>
        <end position="247"/>
    </location>
</feature>
<gene>
    <name evidence="3" type="ORF">CBM15_17755</name>
</gene>
<feature type="domain" description="Gfo/Idh/MocA-like oxidoreductase N-terminal" evidence="1">
    <location>
        <begin position="6"/>
        <end position="119"/>
    </location>
</feature>
<dbReference type="Proteomes" id="UP000196594">
    <property type="component" value="Unassembled WGS sequence"/>
</dbReference>
<reference evidence="3 4" key="1">
    <citation type="journal article" date="2017" name="Int. J. Syst. Evol. Microbiol.">
        <title>Solibacillus kalamii sp. nov., isolated from a high-efficiency particulate arrestance filter system used in the International Space Station.</title>
        <authorList>
            <person name="Checinska Sielaff A."/>
            <person name="Kumar R.M."/>
            <person name="Pal D."/>
            <person name="Mayilraj S."/>
            <person name="Venkateswaran K."/>
        </authorList>
    </citation>
    <scope>NUCLEOTIDE SEQUENCE [LARGE SCALE GENOMIC DNA]</scope>
    <source>
        <strain evidence="3 4">ISSFR-015</strain>
    </source>
</reference>
<dbReference type="InterPro" id="IPR051450">
    <property type="entry name" value="Gfo/Idh/MocA_Oxidoreductases"/>
</dbReference>
<dbReference type="RefSeq" id="WP_087618508.1">
    <property type="nucleotide sequence ID" value="NZ_JAFBEY010000013.1"/>
</dbReference>
<proteinExistence type="predicted"/>
<name>A0ABX3ZDW8_9BACL</name>
<dbReference type="InterPro" id="IPR036291">
    <property type="entry name" value="NAD(P)-bd_dom_sf"/>
</dbReference>
<sequence>MTKTTIGIIGTGVVGERIINQALQNEHYEIAAIFDTNEARTAQLAAKYNVPTTNDLQALLNLKPDWVYIGTPPVSHATLAAEIAKHGLHILSEKPLAHDAADGVTMVRIANEANVQTAMHFPLMYGAAVHQLKQELAAGMDNITRIELHTYFPEWPRKWQQNPWIASREQGGFIREIFPHYLQLTHHLFGDVEILAHETAYPENEALCETGVSALAKTASGIPMVINGLAGIGQEERIDFKIFGTEKVVTLRNWSEVYISKAYEPEVKITSDETPETMLDACRKVLLGEEAFVVPFVEGLKVQRWIDELLK</sequence>
<evidence type="ECO:0000259" key="2">
    <source>
        <dbReference type="Pfam" id="PF22725"/>
    </source>
</evidence>
<dbReference type="Pfam" id="PF01408">
    <property type="entry name" value="GFO_IDH_MocA"/>
    <property type="match status" value="1"/>
</dbReference>
<evidence type="ECO:0000313" key="3">
    <source>
        <dbReference type="EMBL" id="OUZ37479.1"/>
    </source>
</evidence>
<dbReference type="PANTHER" id="PTHR43377">
    <property type="entry name" value="BILIVERDIN REDUCTASE A"/>
    <property type="match status" value="1"/>
</dbReference>
<dbReference type="InterPro" id="IPR055170">
    <property type="entry name" value="GFO_IDH_MocA-like_dom"/>
</dbReference>
<dbReference type="PANTHER" id="PTHR43377:SF1">
    <property type="entry name" value="BILIVERDIN REDUCTASE A"/>
    <property type="match status" value="1"/>
</dbReference>
<dbReference type="InterPro" id="IPR000683">
    <property type="entry name" value="Gfo/Idh/MocA-like_OxRdtase_N"/>
</dbReference>
<dbReference type="Pfam" id="PF22725">
    <property type="entry name" value="GFO_IDH_MocA_C3"/>
    <property type="match status" value="1"/>
</dbReference>
<dbReference type="Gene3D" id="3.40.50.720">
    <property type="entry name" value="NAD(P)-binding Rossmann-like Domain"/>
    <property type="match status" value="1"/>
</dbReference>
<evidence type="ECO:0000313" key="4">
    <source>
        <dbReference type="Proteomes" id="UP000196594"/>
    </source>
</evidence>
<evidence type="ECO:0000259" key="1">
    <source>
        <dbReference type="Pfam" id="PF01408"/>
    </source>
</evidence>
<accession>A0ABX3ZDW8</accession>
<dbReference type="EMBL" id="NHNT01000016">
    <property type="protein sequence ID" value="OUZ37479.1"/>
    <property type="molecule type" value="Genomic_DNA"/>
</dbReference>
<dbReference type="SUPFAM" id="SSF51735">
    <property type="entry name" value="NAD(P)-binding Rossmann-fold domains"/>
    <property type="match status" value="1"/>
</dbReference>
<dbReference type="SUPFAM" id="SSF55347">
    <property type="entry name" value="Glyceraldehyde-3-phosphate dehydrogenase-like, C-terminal domain"/>
    <property type="match status" value="1"/>
</dbReference>
<organism evidence="3 4">
    <name type="scientific">Solibacillus kalamii</name>
    <dbReference type="NCBI Taxonomy" id="1748298"/>
    <lineage>
        <taxon>Bacteria</taxon>
        <taxon>Bacillati</taxon>
        <taxon>Bacillota</taxon>
        <taxon>Bacilli</taxon>
        <taxon>Bacillales</taxon>
        <taxon>Caryophanaceae</taxon>
        <taxon>Solibacillus</taxon>
    </lineage>
</organism>
<keyword evidence="4" id="KW-1185">Reference proteome</keyword>
<protein>
    <submittedName>
        <fullName evidence="3">Dehydrogenase</fullName>
    </submittedName>
</protein>